<keyword evidence="7" id="KW-1185">Reference proteome</keyword>
<keyword evidence="3" id="KW-0648">Protein biosynthesis</keyword>
<dbReference type="FunCoup" id="D8M392">
    <property type="interactions" value="564"/>
</dbReference>
<dbReference type="OMA" id="MNINNWV"/>
<dbReference type="GO" id="GO:0003743">
    <property type="term" value="F:translation initiation factor activity"/>
    <property type="evidence" value="ECO:0007669"/>
    <property type="project" value="UniProtKB-KW"/>
</dbReference>
<dbReference type="InParanoid" id="D8M392"/>
<dbReference type="InterPro" id="IPR027516">
    <property type="entry name" value="EIF3C"/>
</dbReference>
<dbReference type="InterPro" id="IPR008905">
    <property type="entry name" value="EIF3C_N_dom"/>
</dbReference>
<dbReference type="PANTHER" id="PTHR13937:SF0">
    <property type="entry name" value="EUKARYOTIC TRANSLATION INITIATION FACTOR 3 SUBUNIT C-RELATED"/>
    <property type="match status" value="1"/>
</dbReference>
<feature type="domain" description="Eukaryotic translation initiation factor 3 subunit C N-terminal" evidence="5">
    <location>
        <begin position="4"/>
        <end position="378"/>
    </location>
</feature>
<organism evidence="6">
    <name type="scientific">Blastocystis hominis</name>
    <dbReference type="NCBI Taxonomy" id="12968"/>
    <lineage>
        <taxon>Eukaryota</taxon>
        <taxon>Sar</taxon>
        <taxon>Stramenopiles</taxon>
        <taxon>Bigyra</taxon>
        <taxon>Opalozoa</taxon>
        <taxon>Opalinata</taxon>
        <taxon>Blastocystidae</taxon>
        <taxon>Blastocystis</taxon>
    </lineage>
</organism>
<dbReference type="GeneID" id="24923197"/>
<dbReference type="GO" id="GO:0005852">
    <property type="term" value="C:eukaryotic translation initiation factor 3 complex"/>
    <property type="evidence" value="ECO:0007669"/>
    <property type="project" value="InterPro"/>
</dbReference>
<evidence type="ECO:0000256" key="4">
    <source>
        <dbReference type="SAM" id="MobiDB-lite"/>
    </source>
</evidence>
<evidence type="ECO:0000256" key="2">
    <source>
        <dbReference type="ARBA" id="ARBA00022540"/>
    </source>
</evidence>
<protein>
    <recommendedName>
        <fullName evidence="5">Eukaryotic translation initiation factor 3 subunit C N-terminal domain-containing protein</fullName>
    </recommendedName>
</protein>
<dbReference type="EMBL" id="FN668650">
    <property type="protein sequence ID" value="CBK22365.2"/>
    <property type="molecule type" value="Genomic_DNA"/>
</dbReference>
<dbReference type="GO" id="GO:0003723">
    <property type="term" value="F:RNA binding"/>
    <property type="evidence" value="ECO:0007669"/>
    <property type="project" value="InterPro"/>
</dbReference>
<evidence type="ECO:0000256" key="1">
    <source>
        <dbReference type="ARBA" id="ARBA00022490"/>
    </source>
</evidence>
<gene>
    <name evidence="6" type="ORF">GSBLH_T00007073001</name>
</gene>
<dbReference type="AlphaFoldDB" id="D8M392"/>
<dbReference type="GO" id="GO:0031369">
    <property type="term" value="F:translation initiation factor binding"/>
    <property type="evidence" value="ECO:0007669"/>
    <property type="project" value="InterPro"/>
</dbReference>
<dbReference type="Pfam" id="PF05470">
    <property type="entry name" value="eIF-3c_N"/>
    <property type="match status" value="1"/>
</dbReference>
<keyword evidence="1" id="KW-0963">Cytoplasm</keyword>
<feature type="compositionally biased region" description="Basic and acidic residues" evidence="4">
    <location>
        <begin position="537"/>
        <end position="552"/>
    </location>
</feature>
<dbReference type="RefSeq" id="XP_012896413.1">
    <property type="nucleotide sequence ID" value="XM_013040959.1"/>
</dbReference>
<dbReference type="Proteomes" id="UP000008312">
    <property type="component" value="Unassembled WGS sequence"/>
</dbReference>
<evidence type="ECO:0000313" key="6">
    <source>
        <dbReference type="EMBL" id="CBK22365.2"/>
    </source>
</evidence>
<reference evidence="6" key="1">
    <citation type="submission" date="2010-02" db="EMBL/GenBank/DDBJ databases">
        <title>Sequencing and annotation of the Blastocystis hominis genome.</title>
        <authorList>
            <person name="Wincker P."/>
        </authorList>
    </citation>
    <scope>NUCLEOTIDE SEQUENCE</scope>
    <source>
        <strain evidence="6">Singapore isolate B</strain>
    </source>
</reference>
<feature type="compositionally biased region" description="Low complexity" evidence="4">
    <location>
        <begin position="562"/>
        <end position="574"/>
    </location>
</feature>
<proteinExistence type="predicted"/>
<evidence type="ECO:0000313" key="7">
    <source>
        <dbReference type="Proteomes" id="UP000008312"/>
    </source>
</evidence>
<dbReference type="PANTHER" id="PTHR13937">
    <property type="entry name" value="EUKARYOTIC TRANSLATION INITATION FACTOR 3, SUBUNIT 8 EIF3S8 -RELATED"/>
    <property type="match status" value="1"/>
</dbReference>
<dbReference type="OrthoDB" id="29647at2759"/>
<keyword evidence="2" id="KW-0396">Initiation factor</keyword>
<evidence type="ECO:0000259" key="5">
    <source>
        <dbReference type="Pfam" id="PF05470"/>
    </source>
</evidence>
<accession>D8M392</accession>
<evidence type="ECO:0000256" key="3">
    <source>
        <dbReference type="ARBA" id="ARBA00022917"/>
    </source>
</evidence>
<sequence>MTAVRSILETREKRSASLVLQNFSELLPFAAELGVKYQLRVLSHCVVSQLRSASRSGSLSPEDWSRVFELIESMLSLVESHPSLSLEFYNVYEAIRGANTLEADLQDLAASDSPARIEGDLAQYVAQLAADYVRSQQQSDAHSTAYVARLRDEVRLEGLAARVQRYYAAQPRLCVQMALLRVRLLFFSLLSCLTPSHYLREPVYRALYSTCRPAQPPADLFATVRAACGLVYREGIAAQRLEAALYEIIHLSVNGRFVAARDLMLMAHVQERIVRAEDEQRLLFNRAMMHLGVAAFCQGNMVYAHNCLDDLVNLGTRSNQLRALVAQGSDAQDEETHALHERWSVPMHQWVNLELVEVCYLLSCVFMDVASMVADRSNIYKISAFFKRYYDRYRRHVFLRPDTDSLRVLAAYEAILKGDWRQAVAISRGIDAWRFLPAEMRENVLAMLEGKTQTLALQAFLLERGTCYQSLSLEGLCEMFSLPADRVRAEVNRLLLQGLVSAFWNEDATMLQFVETLPSRVEMLTLQMAEKVNELEDANKRMREEKREDGYKGRRPFNILSQRTTGGRQRQTGR</sequence>
<feature type="region of interest" description="Disordered" evidence="4">
    <location>
        <begin position="537"/>
        <end position="574"/>
    </location>
</feature>
<name>D8M392_BLAHO</name>